<dbReference type="InterPro" id="IPR036388">
    <property type="entry name" value="WH-like_DNA-bd_sf"/>
</dbReference>
<keyword evidence="1" id="KW-0805">Transcription regulation</keyword>
<dbReference type="InterPro" id="IPR023187">
    <property type="entry name" value="Tscrpt_reg_MarR-type_CS"/>
</dbReference>
<proteinExistence type="predicted"/>
<accession>A0ABP8P6N8</accession>
<dbReference type="InterPro" id="IPR000835">
    <property type="entry name" value="HTH_MarR-typ"/>
</dbReference>
<dbReference type="PANTHER" id="PTHR39515">
    <property type="entry name" value="CONSERVED PROTEIN"/>
    <property type="match status" value="1"/>
</dbReference>
<sequence length="148" mass="15715">MAQLPTEDEVTRLKIALIRIVRLVDKQVSGGGLTRTQLSVLGTVARIGPLGIGALAEAEGLNPTMLSRVVGKLENNGLLQRSTDPADRRAARVEITAAGEELHCRLRRERSALLAAALTRLPGDDADALLAALPAIEALVREIATPSR</sequence>
<dbReference type="PRINTS" id="PR00598">
    <property type="entry name" value="HTHMARR"/>
</dbReference>
<dbReference type="SMART" id="SM00347">
    <property type="entry name" value="HTH_MARR"/>
    <property type="match status" value="1"/>
</dbReference>
<dbReference type="Pfam" id="PF01047">
    <property type="entry name" value="MarR"/>
    <property type="match status" value="1"/>
</dbReference>
<dbReference type="Proteomes" id="UP001501183">
    <property type="component" value="Unassembled WGS sequence"/>
</dbReference>
<dbReference type="EMBL" id="BAABFB010000048">
    <property type="protein sequence ID" value="GAA4481589.1"/>
    <property type="molecule type" value="Genomic_DNA"/>
</dbReference>
<comment type="caution">
    <text evidence="5">The sequence shown here is derived from an EMBL/GenBank/DDBJ whole genome shotgun (WGS) entry which is preliminary data.</text>
</comment>
<dbReference type="SUPFAM" id="SSF46785">
    <property type="entry name" value="Winged helix' DNA-binding domain"/>
    <property type="match status" value="1"/>
</dbReference>
<feature type="domain" description="HTH marR-type" evidence="4">
    <location>
        <begin position="10"/>
        <end position="138"/>
    </location>
</feature>
<name>A0ABP8P6N8_9NOCA</name>
<dbReference type="PROSITE" id="PS01117">
    <property type="entry name" value="HTH_MARR_1"/>
    <property type="match status" value="1"/>
</dbReference>
<evidence type="ECO:0000256" key="2">
    <source>
        <dbReference type="ARBA" id="ARBA00023125"/>
    </source>
</evidence>
<dbReference type="PANTHER" id="PTHR39515:SF2">
    <property type="entry name" value="HTH-TYPE TRANSCRIPTIONAL REGULATOR RV0880"/>
    <property type="match status" value="1"/>
</dbReference>
<protein>
    <submittedName>
        <fullName evidence="5">MarR family transcriptional regulator</fullName>
    </submittedName>
</protein>
<keyword evidence="2" id="KW-0238">DNA-binding</keyword>
<dbReference type="InterPro" id="IPR036390">
    <property type="entry name" value="WH_DNA-bd_sf"/>
</dbReference>
<organism evidence="5 6">
    <name type="scientific">Rhodococcus olei</name>
    <dbReference type="NCBI Taxonomy" id="2161675"/>
    <lineage>
        <taxon>Bacteria</taxon>
        <taxon>Bacillati</taxon>
        <taxon>Actinomycetota</taxon>
        <taxon>Actinomycetes</taxon>
        <taxon>Mycobacteriales</taxon>
        <taxon>Nocardiaceae</taxon>
        <taxon>Rhodococcus</taxon>
    </lineage>
</organism>
<gene>
    <name evidence="5" type="ORF">GCM10023094_30070</name>
</gene>
<dbReference type="RefSeq" id="WP_345346307.1">
    <property type="nucleotide sequence ID" value="NZ_BAABFB010000048.1"/>
</dbReference>
<reference evidence="6" key="1">
    <citation type="journal article" date="2019" name="Int. J. Syst. Evol. Microbiol.">
        <title>The Global Catalogue of Microorganisms (GCM) 10K type strain sequencing project: providing services to taxonomists for standard genome sequencing and annotation.</title>
        <authorList>
            <consortium name="The Broad Institute Genomics Platform"/>
            <consortium name="The Broad Institute Genome Sequencing Center for Infectious Disease"/>
            <person name="Wu L."/>
            <person name="Ma J."/>
        </authorList>
    </citation>
    <scope>NUCLEOTIDE SEQUENCE [LARGE SCALE GENOMIC DNA]</scope>
    <source>
        <strain evidence="6">JCM 32206</strain>
    </source>
</reference>
<dbReference type="Gene3D" id="1.10.10.10">
    <property type="entry name" value="Winged helix-like DNA-binding domain superfamily/Winged helix DNA-binding domain"/>
    <property type="match status" value="1"/>
</dbReference>
<evidence type="ECO:0000256" key="3">
    <source>
        <dbReference type="ARBA" id="ARBA00023163"/>
    </source>
</evidence>
<keyword evidence="3" id="KW-0804">Transcription</keyword>
<evidence type="ECO:0000313" key="5">
    <source>
        <dbReference type="EMBL" id="GAA4481589.1"/>
    </source>
</evidence>
<evidence type="ECO:0000259" key="4">
    <source>
        <dbReference type="PROSITE" id="PS50995"/>
    </source>
</evidence>
<keyword evidence="6" id="KW-1185">Reference proteome</keyword>
<evidence type="ECO:0000313" key="6">
    <source>
        <dbReference type="Proteomes" id="UP001501183"/>
    </source>
</evidence>
<dbReference type="PROSITE" id="PS50995">
    <property type="entry name" value="HTH_MARR_2"/>
    <property type="match status" value="1"/>
</dbReference>
<dbReference type="InterPro" id="IPR052526">
    <property type="entry name" value="HTH-type_Bedaq_tolerance"/>
</dbReference>
<evidence type="ECO:0000256" key="1">
    <source>
        <dbReference type="ARBA" id="ARBA00023015"/>
    </source>
</evidence>